<accession>A0A6I1GT19</accession>
<evidence type="ECO:0000313" key="1">
    <source>
        <dbReference type="EMBL" id="KAB7789611.1"/>
    </source>
</evidence>
<evidence type="ECO:0000313" key="2">
    <source>
        <dbReference type="Proteomes" id="UP000441772"/>
    </source>
</evidence>
<name>A0A6I1GT19_9BIFI</name>
<sequence>MLRGQRGSVRSRGVLLTDFGDYWTVVMCVRRAVTCVRRAAAA</sequence>
<gene>
    <name evidence="1" type="ORF">F7D09_1876</name>
</gene>
<dbReference type="Proteomes" id="UP000441772">
    <property type="component" value="Unassembled WGS sequence"/>
</dbReference>
<keyword evidence="2" id="KW-1185">Reference proteome</keyword>
<dbReference type="EMBL" id="WBVT01000040">
    <property type="protein sequence ID" value="KAB7789611.1"/>
    <property type="molecule type" value="Genomic_DNA"/>
</dbReference>
<comment type="caution">
    <text evidence="1">The sequence shown here is derived from an EMBL/GenBank/DDBJ whole genome shotgun (WGS) entry which is preliminary data.</text>
</comment>
<protein>
    <submittedName>
        <fullName evidence="1">Uncharacterized protein</fullName>
    </submittedName>
</protein>
<reference evidence="1 2" key="1">
    <citation type="submission" date="2019-09" db="EMBL/GenBank/DDBJ databases">
        <title>Characterization of the phylogenetic diversity of two novel species belonging to the genus Bifidobacterium: Bifidobacterium cebidarum sp. nov. and Bifidobacterium leontopitheci sp. nov.</title>
        <authorList>
            <person name="Lugli G.A."/>
            <person name="Duranti S."/>
            <person name="Milani C."/>
            <person name="Turroni F."/>
            <person name="Ventura M."/>
        </authorList>
    </citation>
    <scope>NUCLEOTIDE SEQUENCE [LARGE SCALE GENOMIC DNA]</scope>
    <source>
        <strain evidence="1 2">LMG 31471</strain>
    </source>
</reference>
<organism evidence="1 2">
    <name type="scientific">Bifidobacterium leontopitheci</name>
    <dbReference type="NCBI Taxonomy" id="2650774"/>
    <lineage>
        <taxon>Bacteria</taxon>
        <taxon>Bacillati</taxon>
        <taxon>Actinomycetota</taxon>
        <taxon>Actinomycetes</taxon>
        <taxon>Bifidobacteriales</taxon>
        <taxon>Bifidobacteriaceae</taxon>
        <taxon>Bifidobacterium</taxon>
    </lineage>
</organism>
<proteinExistence type="predicted"/>
<dbReference type="AlphaFoldDB" id="A0A6I1GT19"/>